<evidence type="ECO:0000256" key="1">
    <source>
        <dbReference type="ARBA" id="ARBA00022737"/>
    </source>
</evidence>
<keyword evidence="1" id="KW-0677">Repeat</keyword>
<dbReference type="InterPro" id="IPR002885">
    <property type="entry name" value="PPR_rpt"/>
</dbReference>
<dbReference type="PANTHER" id="PTHR24015:SF1693">
    <property type="entry name" value="DYW DOMAIN-CONTAINING PROTEIN"/>
    <property type="match status" value="1"/>
</dbReference>
<dbReference type="InterPro" id="IPR011990">
    <property type="entry name" value="TPR-like_helical_dom_sf"/>
</dbReference>
<dbReference type="OrthoDB" id="1358188at2759"/>
<dbReference type="PANTHER" id="PTHR24015">
    <property type="entry name" value="OS07G0578800 PROTEIN-RELATED"/>
    <property type="match status" value="1"/>
</dbReference>
<dbReference type="PROSITE" id="PS51375">
    <property type="entry name" value="PPR"/>
    <property type="match status" value="1"/>
</dbReference>
<proteinExistence type="predicted"/>
<dbReference type="CDD" id="cd09272">
    <property type="entry name" value="RNase_HI_RT_Ty1"/>
    <property type="match status" value="1"/>
</dbReference>
<accession>A0A834XDX6</accession>
<organism evidence="3 4">
    <name type="scientific">Senna tora</name>
    <dbReference type="NCBI Taxonomy" id="362788"/>
    <lineage>
        <taxon>Eukaryota</taxon>
        <taxon>Viridiplantae</taxon>
        <taxon>Streptophyta</taxon>
        <taxon>Embryophyta</taxon>
        <taxon>Tracheophyta</taxon>
        <taxon>Spermatophyta</taxon>
        <taxon>Magnoliopsida</taxon>
        <taxon>eudicotyledons</taxon>
        <taxon>Gunneridae</taxon>
        <taxon>Pentapetalae</taxon>
        <taxon>rosids</taxon>
        <taxon>fabids</taxon>
        <taxon>Fabales</taxon>
        <taxon>Fabaceae</taxon>
        <taxon>Caesalpinioideae</taxon>
        <taxon>Cassia clade</taxon>
        <taxon>Senna</taxon>
    </lineage>
</organism>
<dbReference type="Proteomes" id="UP000634136">
    <property type="component" value="Unassembled WGS sequence"/>
</dbReference>
<name>A0A834XDX6_9FABA</name>
<dbReference type="GO" id="GO:0009451">
    <property type="term" value="P:RNA modification"/>
    <property type="evidence" value="ECO:0007669"/>
    <property type="project" value="InterPro"/>
</dbReference>
<dbReference type="Gene3D" id="1.25.40.10">
    <property type="entry name" value="Tetratricopeptide repeat domain"/>
    <property type="match status" value="2"/>
</dbReference>
<dbReference type="AlphaFoldDB" id="A0A834XDX6"/>
<protein>
    <submittedName>
        <fullName evidence="3">Pentatricopeptide repeat-containing protein</fullName>
    </submittedName>
</protein>
<dbReference type="EMBL" id="JAAIUW010000002">
    <property type="protein sequence ID" value="KAF7842301.1"/>
    <property type="molecule type" value="Genomic_DNA"/>
</dbReference>
<evidence type="ECO:0000256" key="2">
    <source>
        <dbReference type="PROSITE-ProRule" id="PRU00708"/>
    </source>
</evidence>
<gene>
    <name evidence="3" type="ORF">G2W53_004599</name>
</gene>
<comment type="caution">
    <text evidence="3">The sequence shown here is derived from an EMBL/GenBank/DDBJ whole genome shotgun (WGS) entry which is preliminary data.</text>
</comment>
<dbReference type="Pfam" id="PF13041">
    <property type="entry name" value="PPR_2"/>
    <property type="match status" value="1"/>
</dbReference>
<dbReference type="GO" id="GO:0003723">
    <property type="term" value="F:RNA binding"/>
    <property type="evidence" value="ECO:0007669"/>
    <property type="project" value="InterPro"/>
</dbReference>
<feature type="repeat" description="PPR" evidence="2">
    <location>
        <begin position="142"/>
        <end position="176"/>
    </location>
</feature>
<evidence type="ECO:0000313" key="3">
    <source>
        <dbReference type="EMBL" id="KAF7842301.1"/>
    </source>
</evidence>
<dbReference type="InterPro" id="IPR046960">
    <property type="entry name" value="PPR_At4g14850-like_plant"/>
</dbReference>
<evidence type="ECO:0000313" key="4">
    <source>
        <dbReference type="Proteomes" id="UP000634136"/>
    </source>
</evidence>
<keyword evidence="4" id="KW-1185">Reference proteome</keyword>
<dbReference type="NCBIfam" id="TIGR00756">
    <property type="entry name" value="PPR"/>
    <property type="match status" value="1"/>
</dbReference>
<sequence>MASLTLHYRSPASSFINIYSKCNLMNHASKVFNYPSHDDKNVFAYTAIIVGFIANKLPQNGFEFYKTIRWVRVVPDKFTFSSVIRSCGEVVDAFEVEKIHGLLFKLRLELDVFVGSALVNAYLKFGLMMEAQEVFDELTVRDVVLWNSMVNGYAKIGGFDEAFSMFRLMGINGVVPSIYTVIGLLSIFSVKGDSNNGRAANGFVIKMGYDSNVAVSNALIDMILGEMVKSNTVCLFSSSSISVCSVMLSANPVLHSRSKHVELDLYFVRERVDRKEIEVHHIPTSEQVADILTKPVSSSSFHVCTNKLRLADAKLSLRGDVSV</sequence>
<reference evidence="3" key="1">
    <citation type="submission" date="2020-09" db="EMBL/GenBank/DDBJ databases">
        <title>Genome-Enabled Discovery of Anthraquinone Biosynthesis in Senna tora.</title>
        <authorList>
            <person name="Kang S.-H."/>
            <person name="Pandey R.P."/>
            <person name="Lee C.-M."/>
            <person name="Sim J.-S."/>
            <person name="Jeong J.-T."/>
            <person name="Choi B.-S."/>
            <person name="Jung M."/>
            <person name="Ginzburg D."/>
            <person name="Zhao K."/>
            <person name="Won S.Y."/>
            <person name="Oh T.-J."/>
            <person name="Yu Y."/>
            <person name="Kim N.-H."/>
            <person name="Lee O.R."/>
            <person name="Lee T.-H."/>
            <person name="Bashyal P."/>
            <person name="Kim T.-S."/>
            <person name="Lee W.-H."/>
            <person name="Kawkins C."/>
            <person name="Kim C.-K."/>
            <person name="Kim J.S."/>
            <person name="Ahn B.O."/>
            <person name="Rhee S.Y."/>
            <person name="Sohng J.K."/>
        </authorList>
    </citation>
    <scope>NUCLEOTIDE SEQUENCE</scope>
    <source>
        <tissue evidence="3">Leaf</tissue>
    </source>
</reference>